<evidence type="ECO:0000313" key="5">
    <source>
        <dbReference type="Proteomes" id="UP001275867"/>
    </source>
</evidence>
<dbReference type="InterPro" id="IPR016181">
    <property type="entry name" value="Acyl_CoA_acyltransferase"/>
</dbReference>
<dbReference type="SUPFAM" id="SSF55729">
    <property type="entry name" value="Acyl-CoA N-acyltransferases (Nat)"/>
    <property type="match status" value="1"/>
</dbReference>
<dbReference type="Pfam" id="PF13302">
    <property type="entry name" value="Acetyltransf_3"/>
    <property type="match status" value="1"/>
</dbReference>
<dbReference type="Gene3D" id="3.40.630.30">
    <property type="match status" value="1"/>
</dbReference>
<evidence type="ECO:0000313" key="2">
    <source>
        <dbReference type="EMBL" id="MDV7694915.1"/>
    </source>
</evidence>
<reference evidence="2" key="2">
    <citation type="submission" date="2019-10" db="EMBL/GenBank/DDBJ databases">
        <title>Malate fermentation in French cider.</title>
        <authorList>
            <person name="Cousin F.J."/>
            <person name="Medina Fernandez S."/>
            <person name="Misery B."/>
            <person name="Laplace J.-M."/>
            <person name="Cretenet M."/>
        </authorList>
    </citation>
    <scope>NUCLEOTIDE SEQUENCE</scope>
    <source>
        <strain evidence="2">UCMA15901</strain>
    </source>
</reference>
<comment type="caution">
    <text evidence="2">The sequence shown here is derived from an EMBL/GenBank/DDBJ whole genome shotgun (WGS) entry which is preliminary data.</text>
</comment>
<accession>A0AAP5TC95</accession>
<dbReference type="AlphaFoldDB" id="A0AAP5TC95"/>
<dbReference type="GO" id="GO:0016747">
    <property type="term" value="F:acyltransferase activity, transferring groups other than amino-acyl groups"/>
    <property type="evidence" value="ECO:0007669"/>
    <property type="project" value="InterPro"/>
</dbReference>
<feature type="domain" description="N-acetyltransferase" evidence="1">
    <location>
        <begin position="1"/>
        <end position="161"/>
    </location>
</feature>
<evidence type="ECO:0000313" key="3">
    <source>
        <dbReference type="EMBL" id="OAD64203.1"/>
    </source>
</evidence>
<dbReference type="Proteomes" id="UP000077280">
    <property type="component" value="Unassembled WGS sequence"/>
</dbReference>
<dbReference type="PANTHER" id="PTHR39173:SF1">
    <property type="entry name" value="ACETYLTRANSFERASE"/>
    <property type="match status" value="1"/>
</dbReference>
<dbReference type="EMBL" id="LXND01000040">
    <property type="protein sequence ID" value="OAD64203.1"/>
    <property type="molecule type" value="Genomic_DNA"/>
</dbReference>
<gene>
    <name evidence="3" type="ORF">A7K95_05825</name>
    <name evidence="2" type="ORF">GA842_08635</name>
</gene>
<protein>
    <submittedName>
        <fullName evidence="2">GNAT family N-acetyltransferase</fullName>
    </submittedName>
</protein>
<organism evidence="2 5">
    <name type="scientific">Pediococcus parvulus</name>
    <dbReference type="NCBI Taxonomy" id="54062"/>
    <lineage>
        <taxon>Bacteria</taxon>
        <taxon>Bacillati</taxon>
        <taxon>Bacillota</taxon>
        <taxon>Bacilli</taxon>
        <taxon>Lactobacillales</taxon>
        <taxon>Lactobacillaceae</taxon>
        <taxon>Pediococcus</taxon>
    </lineage>
</organism>
<evidence type="ECO:0000259" key="1">
    <source>
        <dbReference type="PROSITE" id="PS51186"/>
    </source>
</evidence>
<dbReference type="InterPro" id="IPR000182">
    <property type="entry name" value="GNAT_dom"/>
</dbReference>
<name>A0AAP5TC95_9LACO</name>
<sequence length="161" mass="18516">MKLIKLTPQDGQPYYQLLQNIGRFENGFENKVKDYDYEQYLQWLIEADTQADPSFGDEKMVPQVTYWMWDGHPVGIGRVRLRLNAQLLESGGNVAYAIAKNERRKNYGNALLALLLQECEKLQVSPVQASVNKDNEASNKVVVKNGGCLFKQTNIENIYRW</sequence>
<keyword evidence="4" id="KW-1185">Reference proteome</keyword>
<dbReference type="EMBL" id="WERX01000030">
    <property type="protein sequence ID" value="MDV7694915.1"/>
    <property type="molecule type" value="Genomic_DNA"/>
</dbReference>
<dbReference type="PANTHER" id="PTHR39173">
    <property type="entry name" value="ACETYLTRANSFERASE"/>
    <property type="match status" value="1"/>
</dbReference>
<dbReference type="RefSeq" id="WP_068806103.1">
    <property type="nucleotide sequence ID" value="NZ_LXND01000040.1"/>
</dbReference>
<proteinExistence type="predicted"/>
<dbReference type="PROSITE" id="PS51186">
    <property type="entry name" value="GNAT"/>
    <property type="match status" value="1"/>
</dbReference>
<evidence type="ECO:0000313" key="4">
    <source>
        <dbReference type="Proteomes" id="UP000077280"/>
    </source>
</evidence>
<reference evidence="3 4" key="1">
    <citation type="submission" date="2016-05" db="EMBL/GenBank/DDBJ databases">
        <title>Draft genome sequence of Pediococcus parvulus 2.6, a probiotic beta-glucan producer strain.</title>
        <authorList>
            <person name="Mohedano M.L."/>
            <person name="Perez-Ramos A."/>
            <person name="Duenas M.T."/>
            <person name="Lamontanara A."/>
            <person name="Orru L."/>
            <person name="Spano G."/>
            <person name="Capozzi V."/>
            <person name="Lopez P."/>
        </authorList>
    </citation>
    <scope>NUCLEOTIDE SEQUENCE [LARGE SCALE GENOMIC DNA]</scope>
    <source>
        <strain evidence="3 4">2.6</strain>
    </source>
</reference>
<dbReference type="Proteomes" id="UP001275867">
    <property type="component" value="Unassembled WGS sequence"/>
</dbReference>